<reference evidence="2" key="1">
    <citation type="submission" date="2015-07" db="EMBL/GenBank/DDBJ databases">
        <title>Draft genome sequence of the purine-degrading Gottschalkia purinilyticum DSM 1384 (formerly Clostridium purinilyticum).</title>
        <authorList>
            <person name="Poehlein A."/>
            <person name="Schiel-Bengelsdorf B."/>
            <person name="Bengelsdorf F.R."/>
            <person name="Daniel R."/>
            <person name="Duerre P."/>
        </authorList>
    </citation>
    <scope>NUCLEOTIDE SEQUENCE [LARGE SCALE GENOMIC DNA]</scope>
    <source>
        <strain evidence="2">DSM 1384</strain>
    </source>
</reference>
<dbReference type="AlphaFoldDB" id="A0A0L0WBA7"/>
<dbReference type="InterPro" id="IPR011322">
    <property type="entry name" value="N-reg_PII-like_a/b"/>
</dbReference>
<keyword evidence="2" id="KW-1185">Reference proteome</keyword>
<name>A0A0L0WBA7_GOTPU</name>
<dbReference type="SUPFAM" id="SSF54913">
    <property type="entry name" value="GlnB-like"/>
    <property type="match status" value="1"/>
</dbReference>
<dbReference type="RefSeq" id="WP_050355141.1">
    <property type="nucleotide sequence ID" value="NZ_LGSS01000006.1"/>
</dbReference>
<dbReference type="PATRIC" id="fig|1503.3.peg.2910"/>
<dbReference type="GO" id="GO:0006808">
    <property type="term" value="P:regulation of nitrogen utilization"/>
    <property type="evidence" value="ECO:0007669"/>
    <property type="project" value="InterPro"/>
</dbReference>
<dbReference type="SMART" id="SM00938">
    <property type="entry name" value="P-II"/>
    <property type="match status" value="1"/>
</dbReference>
<dbReference type="Proteomes" id="UP000037267">
    <property type="component" value="Unassembled WGS sequence"/>
</dbReference>
<dbReference type="PROSITE" id="PS51343">
    <property type="entry name" value="PII_GLNB_DOM"/>
    <property type="match status" value="1"/>
</dbReference>
<gene>
    <name evidence="1" type="ORF">CLPU_6c01110</name>
</gene>
<comment type="caution">
    <text evidence="1">The sequence shown here is derived from an EMBL/GenBank/DDBJ whole genome shotgun (WGS) entry which is preliminary data.</text>
</comment>
<dbReference type="GO" id="GO:0030234">
    <property type="term" value="F:enzyme regulator activity"/>
    <property type="evidence" value="ECO:0007669"/>
    <property type="project" value="InterPro"/>
</dbReference>
<sequence length="110" mass="11862">MEANNEFDLIVTIVNRGYSSDVIDASKKAGAEGGTIISGRGSGIHETKKLFGISIEPEKEIVLTLIDNKKTEKVLKEISDAVDINKPGKGIAFVLDVKKIIGICHLLNNL</sequence>
<dbReference type="Pfam" id="PF00543">
    <property type="entry name" value="P-II"/>
    <property type="match status" value="1"/>
</dbReference>
<dbReference type="Gene3D" id="3.30.70.120">
    <property type="match status" value="1"/>
</dbReference>
<dbReference type="EMBL" id="LGSS01000006">
    <property type="protein sequence ID" value="KNF08625.1"/>
    <property type="molecule type" value="Genomic_DNA"/>
</dbReference>
<dbReference type="InterPro" id="IPR002187">
    <property type="entry name" value="N-reg_PII"/>
</dbReference>
<organism evidence="1 2">
    <name type="scientific">Gottschalkia purinilytica</name>
    <name type="common">Clostridium purinilyticum</name>
    <dbReference type="NCBI Taxonomy" id="1503"/>
    <lineage>
        <taxon>Bacteria</taxon>
        <taxon>Bacillati</taxon>
        <taxon>Bacillota</taxon>
        <taxon>Tissierellia</taxon>
        <taxon>Tissierellales</taxon>
        <taxon>Gottschalkiaceae</taxon>
        <taxon>Gottschalkia</taxon>
    </lineage>
</organism>
<accession>A0A0L0WBA7</accession>
<dbReference type="STRING" id="1503.CLPU_6c01110"/>
<proteinExistence type="predicted"/>
<dbReference type="OrthoDB" id="9803021at2"/>
<evidence type="ECO:0000313" key="2">
    <source>
        <dbReference type="Proteomes" id="UP000037267"/>
    </source>
</evidence>
<evidence type="ECO:0000313" key="1">
    <source>
        <dbReference type="EMBL" id="KNF08625.1"/>
    </source>
</evidence>
<protein>
    <submittedName>
        <fullName evidence="1">Nitrogen regulatory protein P-II</fullName>
    </submittedName>
</protein>
<dbReference type="InterPro" id="IPR015867">
    <property type="entry name" value="N-reg_PII/ATP_PRibTrfase_C"/>
</dbReference>